<proteinExistence type="predicted"/>
<organism evidence="1 2">
    <name type="scientific">Eumeta variegata</name>
    <name type="common">Bagworm moth</name>
    <name type="synonym">Eumeta japonica</name>
    <dbReference type="NCBI Taxonomy" id="151549"/>
    <lineage>
        <taxon>Eukaryota</taxon>
        <taxon>Metazoa</taxon>
        <taxon>Ecdysozoa</taxon>
        <taxon>Arthropoda</taxon>
        <taxon>Hexapoda</taxon>
        <taxon>Insecta</taxon>
        <taxon>Pterygota</taxon>
        <taxon>Neoptera</taxon>
        <taxon>Endopterygota</taxon>
        <taxon>Lepidoptera</taxon>
        <taxon>Glossata</taxon>
        <taxon>Ditrysia</taxon>
        <taxon>Tineoidea</taxon>
        <taxon>Psychidae</taxon>
        <taxon>Oiketicinae</taxon>
        <taxon>Eumeta</taxon>
    </lineage>
</organism>
<gene>
    <name evidence="1" type="ORF">EVAR_55668_1</name>
</gene>
<dbReference type="EMBL" id="BGZK01002301">
    <property type="protein sequence ID" value="GBP92712.1"/>
    <property type="molecule type" value="Genomic_DNA"/>
</dbReference>
<sequence length="316" mass="34860">MALSSNRASSKIDGRRHVRLFKMNHWSKIGSVCNAAKACLSDSVSKRSIALWSKPPIAHSCVIMNAHSTISRVLMFTRECTSPCGYEMTSPTHTPLRDFDPGRPWAREVRTRTHYEIFHDAPHALAMCRAELLISAAHPGDGEGRSVHPHAACGERNALCPARAQAQAACQPASDRSLSRRFISGPSHASARFVLDFTQRRARGPARVSSFSGVVGGLPARWPRGVTRRHAAARPLSLFVTSPADDRYVTEAPEVRPVPVRAAASLFCVARRLFWLRPGRRWGGSTAFCQVCAIDCKIPMASYRLLNIACFIYRNS</sequence>
<comment type="caution">
    <text evidence="1">The sequence shown here is derived from an EMBL/GenBank/DDBJ whole genome shotgun (WGS) entry which is preliminary data.</text>
</comment>
<dbReference type="Proteomes" id="UP000299102">
    <property type="component" value="Unassembled WGS sequence"/>
</dbReference>
<evidence type="ECO:0000313" key="2">
    <source>
        <dbReference type="Proteomes" id="UP000299102"/>
    </source>
</evidence>
<accession>A0A4C1ZYZ5</accession>
<protein>
    <submittedName>
        <fullName evidence="1">Uncharacterized protein</fullName>
    </submittedName>
</protein>
<dbReference type="AlphaFoldDB" id="A0A4C1ZYZ5"/>
<keyword evidence="2" id="KW-1185">Reference proteome</keyword>
<name>A0A4C1ZYZ5_EUMVA</name>
<reference evidence="1 2" key="1">
    <citation type="journal article" date="2019" name="Commun. Biol.">
        <title>The bagworm genome reveals a unique fibroin gene that provides high tensile strength.</title>
        <authorList>
            <person name="Kono N."/>
            <person name="Nakamura H."/>
            <person name="Ohtoshi R."/>
            <person name="Tomita M."/>
            <person name="Numata K."/>
            <person name="Arakawa K."/>
        </authorList>
    </citation>
    <scope>NUCLEOTIDE SEQUENCE [LARGE SCALE GENOMIC DNA]</scope>
</reference>
<evidence type="ECO:0000313" key="1">
    <source>
        <dbReference type="EMBL" id="GBP92712.1"/>
    </source>
</evidence>